<dbReference type="InterPro" id="IPR020562">
    <property type="entry name" value="PRibGlycinamide_synth_N"/>
</dbReference>
<dbReference type="EMBL" id="PGCK01000003">
    <property type="protein sequence ID" value="MCD1294445.1"/>
    <property type="molecule type" value="Genomic_DNA"/>
</dbReference>
<dbReference type="InterPro" id="IPR020561">
    <property type="entry name" value="PRibGlycinamid_synth_ATP-grasp"/>
</dbReference>
<evidence type="ECO:0000256" key="9">
    <source>
        <dbReference type="ARBA" id="ARBA00022842"/>
    </source>
</evidence>
<name>A0AAP2RE89_9EURY</name>
<evidence type="ECO:0000256" key="5">
    <source>
        <dbReference type="ARBA" id="ARBA00022598"/>
    </source>
</evidence>
<dbReference type="GO" id="GO:0005524">
    <property type="term" value="F:ATP binding"/>
    <property type="evidence" value="ECO:0007669"/>
    <property type="project" value="UniProtKB-UniRule"/>
</dbReference>
<comment type="cofactor">
    <cofactor evidence="1">
        <name>Mn(2+)</name>
        <dbReference type="ChEBI" id="CHEBI:29035"/>
    </cofactor>
</comment>
<evidence type="ECO:0000256" key="12">
    <source>
        <dbReference type="ARBA" id="ARBA00042242"/>
    </source>
</evidence>
<dbReference type="EC" id="6.3.4.13" evidence="4 14"/>
<dbReference type="GO" id="GO:0009113">
    <property type="term" value="P:purine nucleobase biosynthetic process"/>
    <property type="evidence" value="ECO:0007669"/>
    <property type="project" value="InterPro"/>
</dbReference>
<dbReference type="PANTHER" id="PTHR43472:SF1">
    <property type="entry name" value="PHOSPHORIBOSYLAMINE--GLYCINE LIGASE, CHLOROPLASTIC"/>
    <property type="match status" value="1"/>
</dbReference>
<dbReference type="Pfam" id="PF02844">
    <property type="entry name" value="GARS_N"/>
    <property type="match status" value="1"/>
</dbReference>
<evidence type="ECO:0000256" key="3">
    <source>
        <dbReference type="ARBA" id="ARBA00005174"/>
    </source>
</evidence>
<dbReference type="InterPro" id="IPR016185">
    <property type="entry name" value="PreATP-grasp_dom_sf"/>
</dbReference>
<organism evidence="17 18">
    <name type="scientific">Methanooceanicella nereidis</name>
    <dbReference type="NCBI Taxonomy" id="2052831"/>
    <lineage>
        <taxon>Archaea</taxon>
        <taxon>Methanobacteriati</taxon>
        <taxon>Methanobacteriota</taxon>
        <taxon>Stenosarchaea group</taxon>
        <taxon>Methanomicrobia</taxon>
        <taxon>Methanocellales</taxon>
        <taxon>Methanocellaceae</taxon>
        <taxon>Methanooceanicella</taxon>
    </lineage>
</organism>
<evidence type="ECO:0000256" key="11">
    <source>
        <dbReference type="ARBA" id="ARBA00038345"/>
    </source>
</evidence>
<evidence type="ECO:0000256" key="13">
    <source>
        <dbReference type="ARBA" id="ARBA00042864"/>
    </source>
</evidence>
<dbReference type="PROSITE" id="PS50975">
    <property type="entry name" value="ATP_GRASP"/>
    <property type="match status" value="1"/>
</dbReference>
<accession>A0AAP2RE89</accession>
<dbReference type="Gene3D" id="3.30.470.20">
    <property type="entry name" value="ATP-grasp fold, B domain"/>
    <property type="match status" value="1"/>
</dbReference>
<dbReference type="Pfam" id="PF02843">
    <property type="entry name" value="GARS_C"/>
    <property type="match status" value="1"/>
</dbReference>
<evidence type="ECO:0000256" key="6">
    <source>
        <dbReference type="ARBA" id="ARBA00022741"/>
    </source>
</evidence>
<dbReference type="InterPro" id="IPR037123">
    <property type="entry name" value="PRibGlycinamide_synth_C_sf"/>
</dbReference>
<dbReference type="SUPFAM" id="SSF56059">
    <property type="entry name" value="Glutathione synthetase ATP-binding domain-like"/>
    <property type="match status" value="1"/>
</dbReference>
<keyword evidence="6 15" id="KW-0547">Nucleotide-binding</keyword>
<evidence type="ECO:0000256" key="14">
    <source>
        <dbReference type="HAMAP-Rule" id="MF_00138"/>
    </source>
</evidence>
<dbReference type="Pfam" id="PF01071">
    <property type="entry name" value="GARS_A"/>
    <property type="match status" value="1"/>
</dbReference>
<evidence type="ECO:0000256" key="15">
    <source>
        <dbReference type="PROSITE-ProRule" id="PRU00409"/>
    </source>
</evidence>
<comment type="cofactor">
    <cofactor evidence="2">
        <name>Mg(2+)</name>
        <dbReference type="ChEBI" id="CHEBI:18420"/>
    </cofactor>
</comment>
<keyword evidence="18" id="KW-1185">Reference proteome</keyword>
<evidence type="ECO:0000256" key="10">
    <source>
        <dbReference type="ARBA" id="ARBA00023211"/>
    </source>
</evidence>
<evidence type="ECO:0000256" key="1">
    <source>
        <dbReference type="ARBA" id="ARBA00001936"/>
    </source>
</evidence>
<evidence type="ECO:0000256" key="8">
    <source>
        <dbReference type="ARBA" id="ARBA00022840"/>
    </source>
</evidence>
<keyword evidence="9" id="KW-0460">Magnesium</keyword>
<sequence length="434" mass="47915">MKILVVGSGGREHAIAEALARSKYSPKIYAVMGNLNPGIKKLSADYLLEKETNVPAVVRFAEENKVDFAIIGPESPLAAGLADALDDVGIPAVGPKKLAAQIEFDKAWTREFMARNKIKGLPTFKVYSDYDDACRYLKDNPDIVVKPAGLTGGKGVKVMGDHMTTVAEACEYAAEVLKKDKVVIEEKLVGEEVTIQAFVDGEHIAPMPTVQDHKRAFEDDKGPNTGGMGSYTDNIELLPFMTLDDYNEALEIMKATVRAIKKDTGVEYKGILYGQFMITKNGMKVVEFNARFGDPEAMNVLSLLKTDFVDICESIIDGSLDKMDIEFERQATVCKYVVPAGYPDSPVKDSPLEVVERPEYKVYYASVNERDGKVYTTSSRSLAIVGMADRIADAEKLAEMGLSNVHGKFHCRHDIGKETLIRKRIEHMEAIRGR</sequence>
<feature type="domain" description="ATP-grasp" evidence="16">
    <location>
        <begin position="110"/>
        <end position="317"/>
    </location>
</feature>
<dbReference type="InterPro" id="IPR011761">
    <property type="entry name" value="ATP-grasp"/>
</dbReference>
<dbReference type="HAMAP" id="MF_00138">
    <property type="entry name" value="GARS"/>
    <property type="match status" value="1"/>
</dbReference>
<comment type="catalytic activity">
    <reaction evidence="14">
        <text>5-phospho-beta-D-ribosylamine + glycine + ATP = N(1)-(5-phospho-beta-D-ribosyl)glycinamide + ADP + phosphate + H(+)</text>
        <dbReference type="Rhea" id="RHEA:17453"/>
        <dbReference type="ChEBI" id="CHEBI:15378"/>
        <dbReference type="ChEBI" id="CHEBI:30616"/>
        <dbReference type="ChEBI" id="CHEBI:43474"/>
        <dbReference type="ChEBI" id="CHEBI:57305"/>
        <dbReference type="ChEBI" id="CHEBI:58681"/>
        <dbReference type="ChEBI" id="CHEBI:143788"/>
        <dbReference type="ChEBI" id="CHEBI:456216"/>
        <dbReference type="EC" id="6.3.4.13"/>
    </reaction>
</comment>
<dbReference type="Gene3D" id="3.90.600.10">
    <property type="entry name" value="Phosphoribosylglycinamide synthetase, C-terminal domain"/>
    <property type="match status" value="1"/>
</dbReference>
<dbReference type="PROSITE" id="PS00184">
    <property type="entry name" value="GARS"/>
    <property type="match status" value="1"/>
</dbReference>
<protein>
    <recommendedName>
        <fullName evidence="4 14">Phosphoribosylamine--glycine ligase</fullName>
        <ecNumber evidence="4 14">6.3.4.13</ecNumber>
    </recommendedName>
    <alternativeName>
        <fullName evidence="14">GARS</fullName>
    </alternativeName>
    <alternativeName>
        <fullName evidence="12 14">Glycinamide ribonucleotide synthetase</fullName>
    </alternativeName>
    <alternativeName>
        <fullName evidence="13 14">Phosphoribosylglycinamide synthetase</fullName>
    </alternativeName>
</protein>
<dbReference type="RefSeq" id="WP_230741272.1">
    <property type="nucleotide sequence ID" value="NZ_PGCK01000003.1"/>
</dbReference>
<comment type="pathway">
    <text evidence="3 14">Purine metabolism; IMP biosynthesis via de novo pathway; N(1)-(5-phospho-D-ribosyl)glycinamide from 5-phospho-alpha-D-ribose 1-diphosphate: step 2/2.</text>
</comment>
<dbReference type="Gene3D" id="3.30.1490.20">
    <property type="entry name" value="ATP-grasp fold, A domain"/>
    <property type="match status" value="1"/>
</dbReference>
<reference evidence="17 18" key="1">
    <citation type="submission" date="2017-11" db="EMBL/GenBank/DDBJ databases">
        <title>Isolation and Characterization of Family Methanocellaceae Species from Potential Methane Hydrate Area Offshore Southwestern Taiwan.</title>
        <authorList>
            <person name="Zhang W.-L."/>
            <person name="Chen W.-C."/>
            <person name="Lai M.-C."/>
            <person name="Chen S.-C."/>
        </authorList>
    </citation>
    <scope>NUCLEOTIDE SEQUENCE [LARGE SCALE GENOMIC DNA]</scope>
    <source>
        <strain evidence="17 18">CWC-04</strain>
    </source>
</reference>
<dbReference type="SUPFAM" id="SSF52440">
    <property type="entry name" value="PreATP-grasp domain"/>
    <property type="match status" value="1"/>
</dbReference>
<dbReference type="SMART" id="SM01210">
    <property type="entry name" value="GARS_C"/>
    <property type="match status" value="1"/>
</dbReference>
<dbReference type="InterPro" id="IPR020560">
    <property type="entry name" value="PRibGlycinamide_synth_C-dom"/>
</dbReference>
<comment type="caution">
    <text evidence="17">The sequence shown here is derived from an EMBL/GenBank/DDBJ whole genome shotgun (WGS) entry which is preliminary data.</text>
</comment>
<evidence type="ECO:0000256" key="4">
    <source>
        <dbReference type="ARBA" id="ARBA00013255"/>
    </source>
</evidence>
<evidence type="ECO:0000313" key="18">
    <source>
        <dbReference type="Proteomes" id="UP001320159"/>
    </source>
</evidence>
<dbReference type="GO" id="GO:0006189">
    <property type="term" value="P:'de novo' IMP biosynthetic process"/>
    <property type="evidence" value="ECO:0007669"/>
    <property type="project" value="UniProtKB-UniRule"/>
</dbReference>
<evidence type="ECO:0000313" key="17">
    <source>
        <dbReference type="EMBL" id="MCD1294445.1"/>
    </source>
</evidence>
<keyword evidence="8 15" id="KW-0067">ATP-binding</keyword>
<dbReference type="InterPro" id="IPR000115">
    <property type="entry name" value="PRibGlycinamide_synth"/>
</dbReference>
<evidence type="ECO:0000259" key="16">
    <source>
        <dbReference type="PROSITE" id="PS50975"/>
    </source>
</evidence>
<dbReference type="InterPro" id="IPR011054">
    <property type="entry name" value="Rudment_hybrid_motif"/>
</dbReference>
<dbReference type="Proteomes" id="UP001320159">
    <property type="component" value="Unassembled WGS sequence"/>
</dbReference>
<dbReference type="InterPro" id="IPR020559">
    <property type="entry name" value="PRibGlycinamide_synth_CS"/>
</dbReference>
<keyword evidence="7 14" id="KW-0658">Purine biosynthesis</keyword>
<dbReference type="PANTHER" id="PTHR43472">
    <property type="entry name" value="PHOSPHORIBOSYLAMINE--GLYCINE LIGASE"/>
    <property type="match status" value="1"/>
</dbReference>
<dbReference type="SMART" id="SM01209">
    <property type="entry name" value="GARS_A"/>
    <property type="match status" value="1"/>
</dbReference>
<gene>
    <name evidence="14 17" type="primary">purD</name>
    <name evidence="17" type="ORF">CUJ83_05455</name>
</gene>
<keyword evidence="5 14" id="KW-0436">Ligase</keyword>
<dbReference type="InterPro" id="IPR013815">
    <property type="entry name" value="ATP_grasp_subdomain_1"/>
</dbReference>
<evidence type="ECO:0000256" key="2">
    <source>
        <dbReference type="ARBA" id="ARBA00001946"/>
    </source>
</evidence>
<proteinExistence type="inferred from homology"/>
<evidence type="ECO:0000256" key="7">
    <source>
        <dbReference type="ARBA" id="ARBA00022755"/>
    </source>
</evidence>
<dbReference type="GO" id="GO:0004637">
    <property type="term" value="F:phosphoribosylamine-glycine ligase activity"/>
    <property type="evidence" value="ECO:0007669"/>
    <property type="project" value="UniProtKB-UniRule"/>
</dbReference>
<dbReference type="SUPFAM" id="SSF51246">
    <property type="entry name" value="Rudiment single hybrid motif"/>
    <property type="match status" value="1"/>
</dbReference>
<dbReference type="GO" id="GO:0046872">
    <property type="term" value="F:metal ion binding"/>
    <property type="evidence" value="ECO:0007669"/>
    <property type="project" value="InterPro"/>
</dbReference>
<comment type="similarity">
    <text evidence="11 14">Belongs to the GARS family.</text>
</comment>
<dbReference type="AlphaFoldDB" id="A0AAP2RE89"/>
<dbReference type="NCBIfam" id="TIGR00877">
    <property type="entry name" value="purD"/>
    <property type="match status" value="1"/>
</dbReference>
<dbReference type="Gene3D" id="3.40.50.20">
    <property type="match status" value="1"/>
</dbReference>
<keyword evidence="10" id="KW-0464">Manganese</keyword>